<dbReference type="GO" id="GO:0006935">
    <property type="term" value="P:chemotaxis"/>
    <property type="evidence" value="ECO:0007669"/>
    <property type="project" value="UniProtKB-UniRule"/>
</dbReference>
<keyword evidence="1 3" id="KW-0145">Chemotaxis</keyword>
<dbReference type="EMBL" id="CP016379">
    <property type="protein sequence ID" value="AZR72370.1"/>
    <property type="molecule type" value="Genomic_DNA"/>
</dbReference>
<dbReference type="KEGG" id="aft:BBF96_02550"/>
<gene>
    <name evidence="3" type="primary">cheD</name>
    <name evidence="4" type="ORF">BBF96_02550</name>
</gene>
<dbReference type="CDD" id="cd16352">
    <property type="entry name" value="CheD"/>
    <property type="match status" value="1"/>
</dbReference>
<keyword evidence="5" id="KW-1185">Reference proteome</keyword>
<dbReference type="AlphaFoldDB" id="A0A3S9SVV8"/>
<evidence type="ECO:0000256" key="1">
    <source>
        <dbReference type="ARBA" id="ARBA00022500"/>
    </source>
</evidence>
<dbReference type="SUPFAM" id="SSF64438">
    <property type="entry name" value="CNF1/YfiH-like putative cysteine hydrolases"/>
    <property type="match status" value="1"/>
</dbReference>
<evidence type="ECO:0000256" key="2">
    <source>
        <dbReference type="ARBA" id="ARBA00022801"/>
    </source>
</evidence>
<evidence type="ECO:0000313" key="4">
    <source>
        <dbReference type="EMBL" id="AZR72370.1"/>
    </source>
</evidence>
<dbReference type="Proteomes" id="UP000267250">
    <property type="component" value="Chromosome"/>
</dbReference>
<comment type="catalytic activity">
    <reaction evidence="3">
        <text>L-glutaminyl-[protein] + H2O = L-glutamyl-[protein] + NH4(+)</text>
        <dbReference type="Rhea" id="RHEA:16441"/>
        <dbReference type="Rhea" id="RHEA-COMP:10207"/>
        <dbReference type="Rhea" id="RHEA-COMP:10208"/>
        <dbReference type="ChEBI" id="CHEBI:15377"/>
        <dbReference type="ChEBI" id="CHEBI:28938"/>
        <dbReference type="ChEBI" id="CHEBI:29973"/>
        <dbReference type="ChEBI" id="CHEBI:30011"/>
        <dbReference type="EC" id="3.5.1.44"/>
    </reaction>
</comment>
<dbReference type="InterPro" id="IPR038592">
    <property type="entry name" value="CheD-like_sf"/>
</dbReference>
<protein>
    <recommendedName>
        <fullName evidence="3">Probable chemoreceptor glutamine deamidase CheD</fullName>
        <ecNumber evidence="3">3.5.1.44</ecNumber>
    </recommendedName>
</protein>
<dbReference type="Gene3D" id="3.30.1330.200">
    <property type="match status" value="1"/>
</dbReference>
<dbReference type="InterPro" id="IPR005659">
    <property type="entry name" value="Chemorcpt_Glu_NH3ase_CheD"/>
</dbReference>
<dbReference type="PANTHER" id="PTHR35147">
    <property type="entry name" value="CHEMORECEPTOR GLUTAMINE DEAMIDASE CHED-RELATED"/>
    <property type="match status" value="1"/>
</dbReference>
<organism evidence="4 5">
    <name type="scientific">Anoxybacter fermentans</name>
    <dbReference type="NCBI Taxonomy" id="1323375"/>
    <lineage>
        <taxon>Bacteria</taxon>
        <taxon>Bacillati</taxon>
        <taxon>Bacillota</taxon>
        <taxon>Clostridia</taxon>
        <taxon>Halanaerobiales</taxon>
        <taxon>Anoxybacter</taxon>
    </lineage>
</organism>
<reference evidence="4 5" key="1">
    <citation type="submission" date="2016-07" db="EMBL/GenBank/DDBJ databases">
        <title>Genome and transcriptome analysis of iron-reducing fermentative bacteria Anoxybacter fermentans.</title>
        <authorList>
            <person name="Zeng X."/>
            <person name="Shao Z."/>
        </authorList>
    </citation>
    <scope>NUCLEOTIDE SEQUENCE [LARGE SCALE GENOMIC DNA]</scope>
    <source>
        <strain evidence="4 5">DY22613</strain>
    </source>
</reference>
<dbReference type="InterPro" id="IPR011324">
    <property type="entry name" value="Cytotoxic_necrot_fac-like_cat"/>
</dbReference>
<comment type="function">
    <text evidence="3">Probably deamidates glutamine residues to glutamate on methyl-accepting chemotaxis receptors (MCPs), playing an important role in chemotaxis.</text>
</comment>
<dbReference type="HAMAP" id="MF_01440">
    <property type="entry name" value="CheD"/>
    <property type="match status" value="1"/>
</dbReference>
<dbReference type="PANTHER" id="PTHR35147:SF1">
    <property type="entry name" value="CHEMORECEPTOR GLUTAMINE DEAMIDASE CHED-RELATED"/>
    <property type="match status" value="1"/>
</dbReference>
<keyword evidence="2 3" id="KW-0378">Hydrolase</keyword>
<accession>A0A3S9SVV8</accession>
<comment type="similarity">
    <text evidence="3">Belongs to the CheD family.</text>
</comment>
<dbReference type="EC" id="3.5.1.44" evidence="3"/>
<evidence type="ECO:0000256" key="3">
    <source>
        <dbReference type="HAMAP-Rule" id="MF_01440"/>
    </source>
</evidence>
<dbReference type="RefSeq" id="WP_127015703.1">
    <property type="nucleotide sequence ID" value="NZ_CP016379.1"/>
</dbReference>
<sequence>MKVIRVKMADLNVAQSPDMLITSGLGSCVGVVLYDEGKKIGGMAHVMLPDSSSMRNKTNLAKYADTAMDLLLEKLLKMGADKKRLWAKMAGGAQMFQFNSENDLMKIGARNTEAVKKKLKEFNIPLIAEDIGGSHGRTMEFYTETGKVIIKSVKMGDKEL</sequence>
<dbReference type="GO" id="GO:0050568">
    <property type="term" value="F:protein-glutamine glutaminase activity"/>
    <property type="evidence" value="ECO:0007669"/>
    <property type="project" value="UniProtKB-UniRule"/>
</dbReference>
<name>A0A3S9SVV8_9FIRM</name>
<proteinExistence type="inferred from homology"/>
<dbReference type="OrthoDB" id="9807202at2"/>
<evidence type="ECO:0000313" key="5">
    <source>
        <dbReference type="Proteomes" id="UP000267250"/>
    </source>
</evidence>
<dbReference type="Pfam" id="PF03975">
    <property type="entry name" value="CheD"/>
    <property type="match status" value="1"/>
</dbReference>